<comment type="similarity">
    <text evidence="1 5">Belongs to the peptidase C14A family.</text>
</comment>
<dbReference type="InterPro" id="IPR001309">
    <property type="entry name" value="Pept_C14_p20"/>
</dbReference>
<dbReference type="PANTHER" id="PTHR47901">
    <property type="entry name" value="CASPASE RECRUITMENT DOMAIN-CONTAINING PROTEIN 18"/>
    <property type="match status" value="1"/>
</dbReference>
<dbReference type="Pfam" id="PF00656">
    <property type="entry name" value="Peptidase_C14"/>
    <property type="match status" value="1"/>
</dbReference>
<gene>
    <name evidence="9" type="primary">LOC117137866</name>
</gene>
<dbReference type="GO" id="GO:0006915">
    <property type="term" value="P:apoptotic process"/>
    <property type="evidence" value="ECO:0007669"/>
    <property type="project" value="UniProtKB-KW"/>
</dbReference>
<evidence type="ECO:0000256" key="4">
    <source>
        <dbReference type="ARBA" id="ARBA00022801"/>
    </source>
</evidence>
<feature type="domain" description="Caspase family p10" evidence="6">
    <location>
        <begin position="162"/>
        <end position="250"/>
    </location>
</feature>
<protein>
    <submittedName>
        <fullName evidence="9">Caspase-6</fullName>
    </submittedName>
</protein>
<dbReference type="InterPro" id="IPR002138">
    <property type="entry name" value="Pept_C14_p10"/>
</dbReference>
<dbReference type="InterPro" id="IPR011600">
    <property type="entry name" value="Pept_C14_caspase"/>
</dbReference>
<dbReference type="CTD" id="36266"/>
<evidence type="ECO:0000313" key="9">
    <source>
        <dbReference type="RefSeq" id="XP_033155474.1"/>
    </source>
</evidence>
<evidence type="ECO:0000256" key="3">
    <source>
        <dbReference type="ARBA" id="ARBA00022703"/>
    </source>
</evidence>
<evidence type="ECO:0000256" key="1">
    <source>
        <dbReference type="ARBA" id="ARBA00010134"/>
    </source>
</evidence>
<evidence type="ECO:0000259" key="7">
    <source>
        <dbReference type="PROSITE" id="PS50208"/>
    </source>
</evidence>
<sequence>MYLPERTEHQKIDRLYDSNRVNGAPGQGLDLNGKPKPPAVYILNHEQFPQDPQLNRKGSSNDVNALRKTFESLNCRVEVISNPGLPDVKNKVKEWSAKRFTQDAGLVLIILSHGDRKEKILACDHREYHLDDDVLFPLFRNPTLSGKPKILIVQACKGPLRADAKKMSNEPYIKCYSCSEGYLSYRNENHGSVFIQTLCEEMDQYGLTRDFQSIFKHVKAEVERRSTKTGSKQVPSEESHNFDEPFYFGNYVQNTQ</sequence>
<organism evidence="8 9">
    <name type="scientific">Drosophila mauritiana</name>
    <name type="common">Fruit fly</name>
    <dbReference type="NCBI Taxonomy" id="7226"/>
    <lineage>
        <taxon>Eukaryota</taxon>
        <taxon>Metazoa</taxon>
        <taxon>Ecdysozoa</taxon>
        <taxon>Arthropoda</taxon>
        <taxon>Hexapoda</taxon>
        <taxon>Insecta</taxon>
        <taxon>Pterygota</taxon>
        <taxon>Neoptera</taxon>
        <taxon>Endopterygota</taxon>
        <taxon>Diptera</taxon>
        <taxon>Brachycera</taxon>
        <taxon>Muscomorpha</taxon>
        <taxon>Ephydroidea</taxon>
        <taxon>Drosophilidae</taxon>
        <taxon>Drosophila</taxon>
        <taxon>Sophophora</taxon>
    </lineage>
</organism>
<dbReference type="SMART" id="SM00115">
    <property type="entry name" value="CASc"/>
    <property type="match status" value="1"/>
</dbReference>
<dbReference type="GeneID" id="117137866"/>
<dbReference type="InterPro" id="IPR029030">
    <property type="entry name" value="Caspase-like_dom_sf"/>
</dbReference>
<accession>A0A6P8JS83</accession>
<dbReference type="PROSITE" id="PS50208">
    <property type="entry name" value="CASPASE_P20"/>
    <property type="match status" value="1"/>
</dbReference>
<name>A0A6P8JS83_DROMA</name>
<dbReference type="PANTHER" id="PTHR47901:SF8">
    <property type="entry name" value="CASPASE-3"/>
    <property type="match status" value="1"/>
</dbReference>
<dbReference type="GO" id="GO:0004197">
    <property type="term" value="F:cysteine-type endopeptidase activity"/>
    <property type="evidence" value="ECO:0007669"/>
    <property type="project" value="InterPro"/>
</dbReference>
<dbReference type="PROSITE" id="PS50207">
    <property type="entry name" value="CASPASE_P10"/>
    <property type="match status" value="1"/>
</dbReference>
<keyword evidence="8" id="KW-1185">Reference proteome</keyword>
<keyword evidence="2" id="KW-0645">Protease</keyword>
<dbReference type="PRINTS" id="PR00376">
    <property type="entry name" value="IL1BCENZYME"/>
</dbReference>
<keyword evidence="4" id="KW-0378">Hydrolase</keyword>
<dbReference type="RefSeq" id="XP_033155474.1">
    <property type="nucleotide sequence ID" value="XM_033299583.1"/>
</dbReference>
<reference evidence="9" key="1">
    <citation type="submission" date="2025-08" db="UniProtKB">
        <authorList>
            <consortium name="RefSeq"/>
        </authorList>
    </citation>
    <scope>IDENTIFICATION</scope>
    <source>
        <strain evidence="9">Mau12</strain>
        <tissue evidence="9">Whole Body</tissue>
    </source>
</reference>
<feature type="domain" description="Caspase family p20" evidence="7">
    <location>
        <begin position="42"/>
        <end position="160"/>
    </location>
</feature>
<evidence type="ECO:0000313" key="8">
    <source>
        <dbReference type="Proteomes" id="UP000515162"/>
    </source>
</evidence>
<dbReference type="AlphaFoldDB" id="A0A6P8JS83"/>
<dbReference type="Proteomes" id="UP000515162">
    <property type="component" value="Chromosome 2R"/>
</dbReference>
<dbReference type="SUPFAM" id="SSF52129">
    <property type="entry name" value="Caspase-like"/>
    <property type="match status" value="1"/>
</dbReference>
<keyword evidence="3" id="KW-0053">Apoptosis</keyword>
<dbReference type="InterPro" id="IPR015917">
    <property type="entry name" value="Pept_C14A"/>
</dbReference>
<evidence type="ECO:0000256" key="2">
    <source>
        <dbReference type="ARBA" id="ARBA00022670"/>
    </source>
</evidence>
<evidence type="ECO:0000259" key="6">
    <source>
        <dbReference type="PROSITE" id="PS50207"/>
    </source>
</evidence>
<dbReference type="InterPro" id="IPR002398">
    <property type="entry name" value="Pept_C14"/>
</dbReference>
<evidence type="ECO:0000256" key="5">
    <source>
        <dbReference type="RuleBase" id="RU003971"/>
    </source>
</evidence>
<proteinExistence type="inferred from homology"/>
<dbReference type="Gene3D" id="3.40.50.1460">
    <property type="match status" value="1"/>
</dbReference>
<dbReference type="GO" id="GO:0006508">
    <property type="term" value="P:proteolysis"/>
    <property type="evidence" value="ECO:0007669"/>
    <property type="project" value="UniProtKB-KW"/>
</dbReference>